<evidence type="ECO:0000259" key="4">
    <source>
        <dbReference type="Pfam" id="PF22622"/>
    </source>
</evidence>
<dbReference type="Pfam" id="PF22622">
    <property type="entry name" value="MFE-2_hydrat-2_N"/>
    <property type="match status" value="1"/>
</dbReference>
<dbReference type="AlphaFoldDB" id="A0A7R9QGZ2"/>
<dbReference type="Gene3D" id="3.10.129.10">
    <property type="entry name" value="Hotdog Thioesterase"/>
    <property type="match status" value="1"/>
</dbReference>
<gene>
    <name evidence="5" type="ORF">ONB1V03_LOCUS5174</name>
</gene>
<evidence type="ECO:0000313" key="5">
    <source>
        <dbReference type="EMBL" id="CAD7645371.1"/>
    </source>
</evidence>
<dbReference type="SUPFAM" id="SSF54637">
    <property type="entry name" value="Thioesterase/thiol ester dehydrase-isomerase"/>
    <property type="match status" value="1"/>
</dbReference>
<dbReference type="EMBL" id="OC916822">
    <property type="protein sequence ID" value="CAD7645371.1"/>
    <property type="molecule type" value="Genomic_DNA"/>
</dbReference>
<dbReference type="EMBL" id="CAJPVJ010001997">
    <property type="protein sequence ID" value="CAG2165635.1"/>
    <property type="molecule type" value="Genomic_DNA"/>
</dbReference>
<evidence type="ECO:0000256" key="1">
    <source>
        <dbReference type="ARBA" id="ARBA00006484"/>
    </source>
</evidence>
<evidence type="ECO:0000256" key="2">
    <source>
        <dbReference type="ARBA" id="ARBA00023002"/>
    </source>
</evidence>
<name>A0A7R9QGZ2_9ACAR</name>
<dbReference type="Pfam" id="PF00106">
    <property type="entry name" value="adh_short"/>
    <property type="match status" value="1"/>
</dbReference>
<dbReference type="PANTHER" id="PTHR45024:SF2">
    <property type="entry name" value="SCP2 DOMAIN-CONTAINING PROTEIN"/>
    <property type="match status" value="1"/>
</dbReference>
<dbReference type="InterPro" id="IPR051687">
    <property type="entry name" value="Peroxisomal_Beta-Oxidation"/>
</dbReference>
<sequence>MSELRFDGRVAVVTGAARGLGREYALLLSSRGAALVINDLGGNRSGDGNSTSAADDVVNEIRSKGGKAVADYNSVEDGEKIIKTAIDSFGRIDIVINNAGILRDKSFAKLSDQDWDLVHRVHLRGACMVTRAAWPYFQKQKYGRSAKLGLVGLSNTLAVEGAKYNIKCNSIAPVAASRLTEDIFPENFMEYFKPSYVAPVVVWLSHESCPETGGVFETAGGYVGKYRWQRSKGKMFSPPNTLTPEAIRDFWPQITDMNQFNSFNSFQEHTLNLVNTIKDLSENNEVSEVSTNSVTHHYTIDDTILYALSVGVSTRESKHLNFLYECNEEYSVIPSYGAVIGLNAMAESAIIHDAMTAYKIRGDMTKVIHGEHYLEVVKPIPPSATLTSKPKIVDVLDKGSGALFIIGVETFDENQSLIFYNQMALFMVGAGNFGGKRTSPDTSIKPLVEAPKRDPDAIVLEKTSFDQVF</sequence>
<dbReference type="Proteomes" id="UP000728032">
    <property type="component" value="Unassembled WGS sequence"/>
</dbReference>
<dbReference type="Gene3D" id="3.40.50.720">
    <property type="entry name" value="NAD(P)-binding Rossmann-like Domain"/>
    <property type="match status" value="1"/>
</dbReference>
<keyword evidence="3" id="KW-0456">Lyase</keyword>
<organism evidence="5">
    <name type="scientific">Oppiella nova</name>
    <dbReference type="NCBI Taxonomy" id="334625"/>
    <lineage>
        <taxon>Eukaryota</taxon>
        <taxon>Metazoa</taxon>
        <taxon>Ecdysozoa</taxon>
        <taxon>Arthropoda</taxon>
        <taxon>Chelicerata</taxon>
        <taxon>Arachnida</taxon>
        <taxon>Acari</taxon>
        <taxon>Acariformes</taxon>
        <taxon>Sarcoptiformes</taxon>
        <taxon>Oribatida</taxon>
        <taxon>Brachypylina</taxon>
        <taxon>Oppioidea</taxon>
        <taxon>Oppiidae</taxon>
        <taxon>Oppiella</taxon>
    </lineage>
</organism>
<dbReference type="PRINTS" id="PR00081">
    <property type="entry name" value="GDHRDH"/>
</dbReference>
<evidence type="ECO:0000313" key="6">
    <source>
        <dbReference type="Proteomes" id="UP000728032"/>
    </source>
</evidence>
<reference evidence="5" key="1">
    <citation type="submission" date="2020-11" db="EMBL/GenBank/DDBJ databases">
        <authorList>
            <person name="Tran Van P."/>
        </authorList>
    </citation>
    <scope>NUCLEOTIDE SEQUENCE</scope>
</reference>
<dbReference type="OrthoDB" id="3592703at2759"/>
<comment type="similarity">
    <text evidence="1">Belongs to the short-chain dehydrogenases/reductases (SDR) family.</text>
</comment>
<dbReference type="CDD" id="cd05353">
    <property type="entry name" value="hydroxyacyl-CoA-like_DH_SDR_c-like"/>
    <property type="match status" value="1"/>
</dbReference>
<dbReference type="InterPro" id="IPR002347">
    <property type="entry name" value="SDR_fam"/>
</dbReference>
<keyword evidence="6" id="KW-1185">Reference proteome</keyword>
<dbReference type="SUPFAM" id="SSF51735">
    <property type="entry name" value="NAD(P)-binding Rossmann-fold domains"/>
    <property type="match status" value="1"/>
</dbReference>
<accession>A0A7R9QGZ2</accession>
<keyword evidence="2" id="KW-0560">Oxidoreductase</keyword>
<dbReference type="Gene3D" id="1.10.287.4290">
    <property type="match status" value="1"/>
</dbReference>
<dbReference type="InterPro" id="IPR029069">
    <property type="entry name" value="HotDog_dom_sf"/>
</dbReference>
<dbReference type="InterPro" id="IPR036291">
    <property type="entry name" value="NAD(P)-bd_dom_sf"/>
</dbReference>
<dbReference type="GO" id="GO:0016829">
    <property type="term" value="F:lyase activity"/>
    <property type="evidence" value="ECO:0007669"/>
    <property type="project" value="UniProtKB-KW"/>
</dbReference>
<dbReference type="InterPro" id="IPR054357">
    <property type="entry name" value="MFE-2_N"/>
</dbReference>
<proteinExistence type="inferred from homology"/>
<protein>
    <recommendedName>
        <fullName evidence="4">Peroxisomal multifunctional enzyme type 2-like N-terminal domain-containing protein</fullName>
    </recommendedName>
</protein>
<evidence type="ECO:0000256" key="3">
    <source>
        <dbReference type="ARBA" id="ARBA00023239"/>
    </source>
</evidence>
<dbReference type="PANTHER" id="PTHR45024">
    <property type="entry name" value="DEHYDROGENASES, SHORT CHAIN"/>
    <property type="match status" value="1"/>
</dbReference>
<dbReference type="GO" id="GO:0016491">
    <property type="term" value="F:oxidoreductase activity"/>
    <property type="evidence" value="ECO:0007669"/>
    <property type="project" value="UniProtKB-KW"/>
</dbReference>
<feature type="domain" description="Peroxisomal multifunctional enzyme type 2-like N-terminal" evidence="4">
    <location>
        <begin position="297"/>
        <end position="429"/>
    </location>
</feature>